<dbReference type="GeneID" id="9060816"/>
<sequence length="55" mass="5776">MRFTVLILAAIVMAASAIVDSPPQDEPKLDGTNCVCSSHGFTGLMLLVPLVSLEC</sequence>
<evidence type="ECO:0000313" key="3">
    <source>
        <dbReference type="Proteomes" id="UP000007800"/>
    </source>
</evidence>
<organism evidence="3">
    <name type="scientific">Perkinsus marinus (strain ATCC 50983 / TXsc)</name>
    <dbReference type="NCBI Taxonomy" id="423536"/>
    <lineage>
        <taxon>Eukaryota</taxon>
        <taxon>Sar</taxon>
        <taxon>Alveolata</taxon>
        <taxon>Perkinsozoa</taxon>
        <taxon>Perkinsea</taxon>
        <taxon>Perkinsida</taxon>
        <taxon>Perkinsidae</taxon>
        <taxon>Perkinsus</taxon>
    </lineage>
</organism>
<feature type="signal peptide" evidence="1">
    <location>
        <begin position="1"/>
        <end position="17"/>
    </location>
</feature>
<evidence type="ECO:0000313" key="2">
    <source>
        <dbReference type="EMBL" id="EER11978.1"/>
    </source>
</evidence>
<name>C5KTT6_PERM5</name>
<reference evidence="2 3" key="1">
    <citation type="submission" date="2008-07" db="EMBL/GenBank/DDBJ databases">
        <authorList>
            <person name="El-Sayed N."/>
            <person name="Caler E."/>
            <person name="Inman J."/>
            <person name="Amedeo P."/>
            <person name="Hass B."/>
            <person name="Wortman J."/>
        </authorList>
    </citation>
    <scope>NUCLEOTIDE SEQUENCE [LARGE SCALE GENOMIC DNA]</scope>
    <source>
        <strain evidence="3">ATCC 50983 / TXsc</strain>
    </source>
</reference>
<feature type="chain" id="PRO_5002954325" evidence="1">
    <location>
        <begin position="18"/>
        <end position="55"/>
    </location>
</feature>
<keyword evidence="1" id="KW-0732">Signal</keyword>
<dbReference type="AlphaFoldDB" id="C5KTT6"/>
<evidence type="ECO:0000256" key="1">
    <source>
        <dbReference type="SAM" id="SignalP"/>
    </source>
</evidence>
<keyword evidence="3" id="KW-1185">Reference proteome</keyword>
<dbReference type="Proteomes" id="UP000007800">
    <property type="component" value="Unassembled WGS sequence"/>
</dbReference>
<accession>C5KTT6</accession>
<protein>
    <submittedName>
        <fullName evidence="2">Uncharacterized protein</fullName>
    </submittedName>
</protein>
<gene>
    <name evidence="2" type="ORF">Pmar_PMAR019080</name>
</gene>
<dbReference type="EMBL" id="GG676180">
    <property type="protein sequence ID" value="EER11978.1"/>
    <property type="molecule type" value="Genomic_DNA"/>
</dbReference>
<dbReference type="RefSeq" id="XP_002780183.1">
    <property type="nucleotide sequence ID" value="XM_002780137.1"/>
</dbReference>
<proteinExistence type="predicted"/>
<dbReference type="InParanoid" id="C5KTT6"/>